<keyword evidence="2" id="KW-1185">Reference proteome</keyword>
<accession>A0A9D3NY19</accession>
<evidence type="ECO:0000313" key="2">
    <source>
        <dbReference type="Proteomes" id="UP000824219"/>
    </source>
</evidence>
<name>A0A9D3NY19_9TELE</name>
<evidence type="ECO:0000313" key="1">
    <source>
        <dbReference type="EMBL" id="KAG7331015.1"/>
    </source>
</evidence>
<organism evidence="1 2">
    <name type="scientific">Hemibagrus wyckioides</name>
    <dbReference type="NCBI Taxonomy" id="337641"/>
    <lineage>
        <taxon>Eukaryota</taxon>
        <taxon>Metazoa</taxon>
        <taxon>Chordata</taxon>
        <taxon>Craniata</taxon>
        <taxon>Vertebrata</taxon>
        <taxon>Euteleostomi</taxon>
        <taxon>Actinopterygii</taxon>
        <taxon>Neopterygii</taxon>
        <taxon>Teleostei</taxon>
        <taxon>Ostariophysi</taxon>
        <taxon>Siluriformes</taxon>
        <taxon>Bagridae</taxon>
        <taxon>Hemibagrus</taxon>
    </lineage>
</organism>
<sequence>MSGSGKRDAKGNEKQDVLLWHARAVRLAIRSTRLSEFVSRRNTNPPFSSNSTCRLAALITDPLLLDCDGCRGLAFPLVLPLSPKGDPGGSPSAAASSVRWMMEVNRGQRFHA</sequence>
<protein>
    <submittedName>
        <fullName evidence="1">Uncharacterized protein</fullName>
    </submittedName>
</protein>
<proteinExistence type="predicted"/>
<dbReference type="EMBL" id="JAHKSW010000006">
    <property type="protein sequence ID" value="KAG7331015.1"/>
    <property type="molecule type" value="Genomic_DNA"/>
</dbReference>
<reference evidence="1 2" key="1">
    <citation type="submission" date="2021-06" db="EMBL/GenBank/DDBJ databases">
        <title>Chromosome-level genome assembly of the red-tail catfish (Hemibagrus wyckioides).</title>
        <authorList>
            <person name="Shao F."/>
        </authorList>
    </citation>
    <scope>NUCLEOTIDE SEQUENCE [LARGE SCALE GENOMIC DNA]</scope>
    <source>
        <strain evidence="1">EC202008001</strain>
        <tissue evidence="1">Blood</tissue>
    </source>
</reference>
<gene>
    <name evidence="1" type="ORF">KOW79_004984</name>
</gene>
<dbReference type="Proteomes" id="UP000824219">
    <property type="component" value="Linkage Group LG06"/>
</dbReference>
<comment type="caution">
    <text evidence="1">The sequence shown here is derived from an EMBL/GenBank/DDBJ whole genome shotgun (WGS) entry which is preliminary data.</text>
</comment>
<dbReference type="AlphaFoldDB" id="A0A9D3NY19"/>